<evidence type="ECO:0000256" key="4">
    <source>
        <dbReference type="ARBA" id="ARBA00022801"/>
    </source>
</evidence>
<dbReference type="SUPFAM" id="SSF143081">
    <property type="entry name" value="BB1717-like"/>
    <property type="match status" value="1"/>
</dbReference>
<gene>
    <name evidence="9" type="ORF">HA41_17560</name>
</gene>
<protein>
    <recommendedName>
        <fullName evidence="8">Abasic site processing protein</fullName>
        <ecNumber evidence="8">3.4.-.-</ecNumber>
    </recommendedName>
</protein>
<accession>A0A1X1BRT3</accession>
<evidence type="ECO:0000256" key="7">
    <source>
        <dbReference type="ARBA" id="ARBA00023239"/>
    </source>
</evidence>
<keyword evidence="3" id="KW-0227">DNA damage</keyword>
<comment type="caution">
    <text evidence="9">The sequence shown here is derived from an EMBL/GenBank/DDBJ whole genome shotgun (WGS) entry which is preliminary data.</text>
</comment>
<dbReference type="InterPro" id="IPR003738">
    <property type="entry name" value="SRAP"/>
</dbReference>
<keyword evidence="2 8" id="KW-0645">Protease</keyword>
<keyword evidence="5" id="KW-0190">Covalent protein-DNA linkage</keyword>
<keyword evidence="4 8" id="KW-0378">Hydrolase</keyword>
<reference evidence="9 10" key="1">
    <citation type="journal article" date="2017" name="Antonie Van Leeuwenhoek">
        <title>Phylogenomic resolution of the bacterial genus Pantoea and its relationship with Erwinia and Tatumella.</title>
        <authorList>
            <person name="Palmer M."/>
            <person name="Steenkamp E.T."/>
            <person name="Coetzee M.P."/>
            <person name="Chan W.Y."/>
            <person name="van Zyl E."/>
            <person name="De Maayer P."/>
            <person name="Coutinho T.A."/>
            <person name="Blom J."/>
            <person name="Smits T.H."/>
            <person name="Duffy B."/>
            <person name="Venter S.N."/>
        </authorList>
    </citation>
    <scope>NUCLEOTIDE SEQUENCE [LARGE SCALE GENOMIC DNA]</scope>
    <source>
        <strain evidence="9 10">LMG 24534</strain>
    </source>
</reference>
<dbReference type="OrthoDB" id="6192129at2"/>
<proteinExistence type="inferred from homology"/>
<dbReference type="AlphaFoldDB" id="A0A1X1BRT3"/>
<keyword evidence="10" id="KW-1185">Reference proteome</keyword>
<dbReference type="GO" id="GO:0006508">
    <property type="term" value="P:proteolysis"/>
    <property type="evidence" value="ECO:0007669"/>
    <property type="project" value="UniProtKB-KW"/>
</dbReference>
<dbReference type="GO" id="GO:0016829">
    <property type="term" value="F:lyase activity"/>
    <property type="evidence" value="ECO:0007669"/>
    <property type="project" value="UniProtKB-KW"/>
</dbReference>
<evidence type="ECO:0000256" key="6">
    <source>
        <dbReference type="ARBA" id="ARBA00023125"/>
    </source>
</evidence>
<dbReference type="InterPro" id="IPR036590">
    <property type="entry name" value="SRAP-like"/>
</dbReference>
<evidence type="ECO:0000256" key="2">
    <source>
        <dbReference type="ARBA" id="ARBA00022670"/>
    </source>
</evidence>
<evidence type="ECO:0000313" key="9">
    <source>
        <dbReference type="EMBL" id="ORM50901.1"/>
    </source>
</evidence>
<dbReference type="PANTHER" id="PTHR13604:SF0">
    <property type="entry name" value="ABASIC SITE PROCESSING PROTEIN HMCES"/>
    <property type="match status" value="1"/>
</dbReference>
<dbReference type="GO" id="GO:0106300">
    <property type="term" value="P:protein-DNA covalent cross-linking repair"/>
    <property type="evidence" value="ECO:0007669"/>
    <property type="project" value="InterPro"/>
</dbReference>
<dbReference type="PANTHER" id="PTHR13604">
    <property type="entry name" value="DC12-RELATED"/>
    <property type="match status" value="1"/>
</dbReference>
<evidence type="ECO:0000256" key="5">
    <source>
        <dbReference type="ARBA" id="ARBA00023124"/>
    </source>
</evidence>
<dbReference type="GO" id="GO:0003697">
    <property type="term" value="F:single-stranded DNA binding"/>
    <property type="evidence" value="ECO:0007669"/>
    <property type="project" value="InterPro"/>
</dbReference>
<evidence type="ECO:0000313" key="10">
    <source>
        <dbReference type="Proteomes" id="UP000193933"/>
    </source>
</evidence>
<evidence type="ECO:0000256" key="8">
    <source>
        <dbReference type="RuleBase" id="RU364100"/>
    </source>
</evidence>
<dbReference type="EC" id="3.4.-.-" evidence="8"/>
<evidence type="ECO:0000256" key="3">
    <source>
        <dbReference type="ARBA" id="ARBA00022763"/>
    </source>
</evidence>
<keyword evidence="7" id="KW-0456">Lyase</keyword>
<comment type="similarity">
    <text evidence="1 8">Belongs to the SOS response-associated peptidase family.</text>
</comment>
<evidence type="ECO:0000256" key="1">
    <source>
        <dbReference type="ARBA" id="ARBA00008136"/>
    </source>
</evidence>
<keyword evidence="6" id="KW-0238">DNA-binding</keyword>
<dbReference type="Proteomes" id="UP000193933">
    <property type="component" value="Unassembled WGS sequence"/>
</dbReference>
<dbReference type="STRING" id="472705.GCA_001743465_00901"/>
<dbReference type="Gene3D" id="3.90.1680.10">
    <property type="entry name" value="SOS response associated peptidase-like"/>
    <property type="match status" value="1"/>
</dbReference>
<dbReference type="RefSeq" id="WP_094121901.1">
    <property type="nucleotide sequence ID" value="NZ_MLFN01000069.1"/>
</dbReference>
<dbReference type="EMBL" id="MLFN01000069">
    <property type="protein sequence ID" value="ORM50901.1"/>
    <property type="molecule type" value="Genomic_DNA"/>
</dbReference>
<dbReference type="GO" id="GO:0008233">
    <property type="term" value="F:peptidase activity"/>
    <property type="evidence" value="ECO:0007669"/>
    <property type="project" value="UniProtKB-KW"/>
</dbReference>
<organism evidence="9 10">
    <name type="scientific">Pantoea conspicua</name>
    <dbReference type="NCBI Taxonomy" id="472705"/>
    <lineage>
        <taxon>Bacteria</taxon>
        <taxon>Pseudomonadati</taxon>
        <taxon>Pseudomonadota</taxon>
        <taxon>Gammaproteobacteria</taxon>
        <taxon>Enterobacterales</taxon>
        <taxon>Erwiniaceae</taxon>
        <taxon>Pantoea</taxon>
    </lineage>
</organism>
<sequence length="226" mass="25678">MCGRFAQYSSRDDYFDALAIPEDEIIYDPQPIGRYNVAPGTRVLLLNQRDDQLQLDPVLWGYGPDWWHKAPLINARSETAAQGRMFKPLWSHGRAVVPADGWYEWQKHGKQKQPWFIYHRQKQPLFFAAIGKAPYDREHDKEGFVIVTAASDQGMVDIHDRRPLVLAASAVAEWLSPETTPERAVEIAQQAALPEQEFSWHPVSQAVGNTHHQDASLIAEIDDPVA</sequence>
<name>A0A1X1BRT3_9GAMM</name>
<dbReference type="Pfam" id="PF02586">
    <property type="entry name" value="SRAP"/>
    <property type="match status" value="1"/>
</dbReference>